<dbReference type="PANTHER" id="PTHR35004:SF8">
    <property type="entry name" value="TRANSPOSASE RV3428C-RELATED"/>
    <property type="match status" value="1"/>
</dbReference>
<dbReference type="OrthoDB" id="9798623at2"/>
<evidence type="ECO:0000256" key="1">
    <source>
        <dbReference type="ARBA" id="ARBA00009277"/>
    </source>
</evidence>
<reference evidence="5" key="1">
    <citation type="submission" date="2018-09" db="EMBL/GenBank/DDBJ databases">
        <authorList>
            <person name="Livingstone P.G."/>
            <person name="Whitworth D.E."/>
        </authorList>
    </citation>
    <scope>NUCLEOTIDE SEQUENCE [LARGE SCALE GENOMIC DNA]</scope>
    <source>
        <strain evidence="5">CA040B</strain>
    </source>
</reference>
<dbReference type="GO" id="GO:0003676">
    <property type="term" value="F:nucleic acid binding"/>
    <property type="evidence" value="ECO:0007669"/>
    <property type="project" value="InterPro"/>
</dbReference>
<dbReference type="Gene3D" id="3.30.420.10">
    <property type="entry name" value="Ribonuclease H-like superfamily/Ribonuclease H"/>
    <property type="match status" value="1"/>
</dbReference>
<feature type="region of interest" description="Disordered" evidence="2">
    <location>
        <begin position="380"/>
        <end position="403"/>
    </location>
</feature>
<evidence type="ECO:0000259" key="3">
    <source>
        <dbReference type="PROSITE" id="PS50994"/>
    </source>
</evidence>
<dbReference type="EMBL" id="RAWG01000047">
    <property type="protein sequence ID" value="RKH44581.1"/>
    <property type="molecule type" value="Genomic_DNA"/>
</dbReference>
<gene>
    <name evidence="4" type="ORF">D7X12_10065</name>
</gene>
<organism evidence="4 5">
    <name type="scientific">Corallococcus sicarius</name>
    <dbReference type="NCBI Taxonomy" id="2316726"/>
    <lineage>
        <taxon>Bacteria</taxon>
        <taxon>Pseudomonadati</taxon>
        <taxon>Myxococcota</taxon>
        <taxon>Myxococcia</taxon>
        <taxon>Myxococcales</taxon>
        <taxon>Cystobacterineae</taxon>
        <taxon>Myxococcaceae</taxon>
        <taxon>Corallococcus</taxon>
    </lineage>
</organism>
<dbReference type="InterPro" id="IPR012337">
    <property type="entry name" value="RNaseH-like_sf"/>
</dbReference>
<sequence>GGYQYSRFCERYGRWLAASSVTLRQEHRAGEKCFVDFSGDGVRVVDAATGQVRVAKLFVAVLGASNLTYVEPVFSEDVPTWVGCHVRAFEYFGGVTELVVPDNLKSGVTRAHRYEPDLNPTYADLARHYGFAILPARPRRPRDKAKVEVGVLLAERWILAALRHRNFTSLAQVQEAVRPLLEKLNTRPMRKLGTSRWELFEQVERTTLRTLPARPYELAFWKKARVNIDYHVELEGHGYSVPYTLVGKPVEVRHTEGCVEVFLGGRRVASHVRSLEKGRFTTQPEHMPASHRQHAEWTPSRLIRWAEGVGPSCAKLVEELMTKRPHPQQGFRSALGVLRLADEKKYGKPRVEKACARALRHRAISYKSVVAILQHRLEDTDETTADKGPLPEHENVRGAHYYH</sequence>
<feature type="non-terminal residue" evidence="4">
    <location>
        <position position="1"/>
    </location>
</feature>
<accession>A0A3A8NQY2</accession>
<dbReference type="Pfam" id="PF22483">
    <property type="entry name" value="Mu-transpos_C_2"/>
    <property type="match status" value="1"/>
</dbReference>
<proteinExistence type="inferred from homology"/>
<dbReference type="NCBIfam" id="NF033546">
    <property type="entry name" value="transpos_IS21"/>
    <property type="match status" value="1"/>
</dbReference>
<dbReference type="InterPro" id="IPR001584">
    <property type="entry name" value="Integrase_cat-core"/>
</dbReference>
<protein>
    <submittedName>
        <fullName evidence="4">IS21 family transposase</fullName>
    </submittedName>
</protein>
<feature type="domain" description="Integrase catalytic" evidence="3">
    <location>
        <begin position="25"/>
        <end position="204"/>
    </location>
</feature>
<dbReference type="PANTHER" id="PTHR35004">
    <property type="entry name" value="TRANSPOSASE RV3428C-RELATED"/>
    <property type="match status" value="1"/>
</dbReference>
<keyword evidence="5" id="KW-1185">Reference proteome</keyword>
<dbReference type="InterPro" id="IPR036397">
    <property type="entry name" value="RNaseH_sf"/>
</dbReference>
<dbReference type="PROSITE" id="PS50994">
    <property type="entry name" value="INTEGRASE"/>
    <property type="match status" value="1"/>
</dbReference>
<dbReference type="RefSeq" id="WP_120625051.1">
    <property type="nucleotide sequence ID" value="NZ_RAWG01000047.1"/>
</dbReference>
<comment type="similarity">
    <text evidence="1">Belongs to the transposase IS21/IS408/IS1162 family.</text>
</comment>
<dbReference type="GO" id="GO:0015074">
    <property type="term" value="P:DNA integration"/>
    <property type="evidence" value="ECO:0007669"/>
    <property type="project" value="InterPro"/>
</dbReference>
<evidence type="ECO:0000313" key="5">
    <source>
        <dbReference type="Proteomes" id="UP000273405"/>
    </source>
</evidence>
<name>A0A3A8NQY2_9BACT</name>
<dbReference type="Pfam" id="PF00665">
    <property type="entry name" value="rve"/>
    <property type="match status" value="1"/>
</dbReference>
<dbReference type="InterPro" id="IPR054353">
    <property type="entry name" value="IstA-like_C"/>
</dbReference>
<dbReference type="AlphaFoldDB" id="A0A3A8NQY2"/>
<evidence type="ECO:0000313" key="4">
    <source>
        <dbReference type="EMBL" id="RKH44581.1"/>
    </source>
</evidence>
<dbReference type="SUPFAM" id="SSF53098">
    <property type="entry name" value="Ribonuclease H-like"/>
    <property type="match status" value="1"/>
</dbReference>
<comment type="caution">
    <text evidence="4">The sequence shown here is derived from an EMBL/GenBank/DDBJ whole genome shotgun (WGS) entry which is preliminary data.</text>
</comment>
<dbReference type="Proteomes" id="UP000273405">
    <property type="component" value="Unassembled WGS sequence"/>
</dbReference>
<evidence type="ECO:0000256" key="2">
    <source>
        <dbReference type="SAM" id="MobiDB-lite"/>
    </source>
</evidence>